<feature type="signal peptide" evidence="2">
    <location>
        <begin position="1"/>
        <end position="29"/>
    </location>
</feature>
<feature type="domain" description="DUF305" evidence="3">
    <location>
        <begin position="135"/>
        <end position="191"/>
    </location>
</feature>
<protein>
    <submittedName>
        <fullName evidence="4">DUF305 domain-containing protein</fullName>
    </submittedName>
</protein>
<dbReference type="EMBL" id="JABFTS010000011">
    <property type="protein sequence ID" value="MCE8053511.1"/>
    <property type="molecule type" value="Genomic_DNA"/>
</dbReference>
<feature type="chain" id="PRO_5043386191" evidence="2">
    <location>
        <begin position="30"/>
        <end position="195"/>
    </location>
</feature>
<feature type="compositionally biased region" description="Acidic residues" evidence="1">
    <location>
        <begin position="47"/>
        <end position="94"/>
    </location>
</feature>
<dbReference type="AlphaFoldDB" id="A0AAW4YY65"/>
<accession>A0AAW4YY65</accession>
<dbReference type="InterPro" id="IPR012347">
    <property type="entry name" value="Ferritin-like"/>
</dbReference>
<gene>
    <name evidence="4" type="ORF">HOP61_19640</name>
</gene>
<proteinExistence type="predicted"/>
<keyword evidence="2" id="KW-0732">Signal</keyword>
<feature type="compositionally biased region" description="Low complexity" evidence="1">
    <location>
        <begin position="36"/>
        <end position="46"/>
    </location>
</feature>
<name>A0AAW4YY65_9GAMM</name>
<feature type="compositionally biased region" description="Basic and acidic residues" evidence="1">
    <location>
        <begin position="95"/>
        <end position="109"/>
    </location>
</feature>
<comment type="caution">
    <text evidence="4">The sequence shown here is derived from an EMBL/GenBank/DDBJ whole genome shotgun (WGS) entry which is preliminary data.</text>
</comment>
<evidence type="ECO:0000256" key="2">
    <source>
        <dbReference type="SAM" id="SignalP"/>
    </source>
</evidence>
<dbReference type="RefSeq" id="WP_234240771.1">
    <property type="nucleotide sequence ID" value="NZ_JABFTS010000011.1"/>
</dbReference>
<evidence type="ECO:0000256" key="1">
    <source>
        <dbReference type="SAM" id="MobiDB-lite"/>
    </source>
</evidence>
<dbReference type="PANTHER" id="PTHR36933">
    <property type="entry name" value="SLL0788 PROTEIN"/>
    <property type="match status" value="1"/>
</dbReference>
<dbReference type="Proteomes" id="UP001320178">
    <property type="component" value="Unassembled WGS sequence"/>
</dbReference>
<dbReference type="Pfam" id="PF03713">
    <property type="entry name" value="DUF305"/>
    <property type="match status" value="1"/>
</dbReference>
<feature type="region of interest" description="Disordered" evidence="1">
    <location>
        <begin position="30"/>
        <end position="110"/>
    </location>
</feature>
<evidence type="ECO:0000313" key="4">
    <source>
        <dbReference type="EMBL" id="MCE8053511.1"/>
    </source>
</evidence>
<reference evidence="4" key="1">
    <citation type="submission" date="2020-05" db="EMBL/GenBank/DDBJ databases">
        <authorList>
            <person name="Wang L."/>
            <person name="Shao Z."/>
        </authorList>
    </citation>
    <scope>NUCLEOTIDE SEQUENCE</scope>
    <source>
        <strain evidence="4">MCCC 1A05776</strain>
    </source>
</reference>
<sequence length="195" mass="21394">MSHILTIRTWSALAVVLAGSALLAAPALAAEEEAQAQEQIEQAEPQQDAEFDDENEAADDDEANGDEANGDEANGDEAEANGDEANGDDEEATEEDHAHVHEPDEHADNEAVQAYREVNRRMHEDMAVEFTGNPDADFARGMIPHHQGAIDMANVVLMHGEDEAIRDLAREIIEAQEEEIAFLRDWLAQHGFEAE</sequence>
<evidence type="ECO:0000313" key="5">
    <source>
        <dbReference type="Proteomes" id="UP001320178"/>
    </source>
</evidence>
<organism evidence="4 5">
    <name type="scientific">Billgrantia desiderata</name>
    <dbReference type="NCBI Taxonomy" id="52021"/>
    <lineage>
        <taxon>Bacteria</taxon>
        <taxon>Pseudomonadati</taxon>
        <taxon>Pseudomonadota</taxon>
        <taxon>Gammaproteobacteria</taxon>
        <taxon>Oceanospirillales</taxon>
        <taxon>Halomonadaceae</taxon>
        <taxon>Billgrantia</taxon>
    </lineage>
</organism>
<dbReference type="PANTHER" id="PTHR36933:SF1">
    <property type="entry name" value="SLL0788 PROTEIN"/>
    <property type="match status" value="1"/>
</dbReference>
<dbReference type="InterPro" id="IPR005183">
    <property type="entry name" value="DUF305_CopM-like"/>
</dbReference>
<reference evidence="4" key="2">
    <citation type="journal article" date="2021" name="Front. Microbiol.">
        <title>Aerobic Denitrification and Heterotrophic Sulfur Oxidation in the Genus Halomonas Revealed by Six Novel Species Characterizations and Genome-Based Analysis.</title>
        <authorList>
            <person name="Wang L."/>
            <person name="Shao Z."/>
        </authorList>
    </citation>
    <scope>NUCLEOTIDE SEQUENCE</scope>
    <source>
        <strain evidence="4">MCCC 1A05776</strain>
    </source>
</reference>
<dbReference type="Gene3D" id="1.20.1260.10">
    <property type="match status" value="1"/>
</dbReference>
<evidence type="ECO:0000259" key="3">
    <source>
        <dbReference type="Pfam" id="PF03713"/>
    </source>
</evidence>